<dbReference type="KEGG" id="mff:MFFC18_47480"/>
<organism evidence="1 2">
    <name type="scientific">Mariniblastus fucicola</name>
    <dbReference type="NCBI Taxonomy" id="980251"/>
    <lineage>
        <taxon>Bacteria</taxon>
        <taxon>Pseudomonadati</taxon>
        <taxon>Planctomycetota</taxon>
        <taxon>Planctomycetia</taxon>
        <taxon>Pirellulales</taxon>
        <taxon>Pirellulaceae</taxon>
        <taxon>Mariniblastus</taxon>
    </lineage>
</organism>
<dbReference type="Proteomes" id="UP000322214">
    <property type="component" value="Chromosome"/>
</dbReference>
<dbReference type="EMBL" id="CP042912">
    <property type="protein sequence ID" value="QEG24825.1"/>
    <property type="molecule type" value="Genomic_DNA"/>
</dbReference>
<sequence length="70" mass="7977">MKGITFTTHLQISHRTGVANIMLRGLNRKDMRPEQEPFEQQLLHTTNSIAVSCRTQPELNIGNVLSPSRY</sequence>
<keyword evidence="2" id="KW-1185">Reference proteome</keyword>
<dbReference type="AlphaFoldDB" id="A0A5B9PHR4"/>
<evidence type="ECO:0000313" key="1">
    <source>
        <dbReference type="EMBL" id="QEG24825.1"/>
    </source>
</evidence>
<dbReference type="STRING" id="980251.GCA_001642875_00818"/>
<name>A0A5B9PHR4_9BACT</name>
<reference evidence="1 2" key="1">
    <citation type="submission" date="2019-08" db="EMBL/GenBank/DDBJ databases">
        <title>Deep-cultivation of Planctomycetes and their phenomic and genomic characterization uncovers novel biology.</title>
        <authorList>
            <person name="Wiegand S."/>
            <person name="Jogler M."/>
            <person name="Boedeker C."/>
            <person name="Pinto D."/>
            <person name="Vollmers J."/>
            <person name="Rivas-Marin E."/>
            <person name="Kohn T."/>
            <person name="Peeters S.H."/>
            <person name="Heuer A."/>
            <person name="Rast P."/>
            <person name="Oberbeckmann S."/>
            <person name="Bunk B."/>
            <person name="Jeske O."/>
            <person name="Meyerdierks A."/>
            <person name="Storesund J.E."/>
            <person name="Kallscheuer N."/>
            <person name="Luecker S."/>
            <person name="Lage O.M."/>
            <person name="Pohl T."/>
            <person name="Merkel B.J."/>
            <person name="Hornburger P."/>
            <person name="Mueller R.-W."/>
            <person name="Bruemmer F."/>
            <person name="Labrenz M."/>
            <person name="Spormann A.M."/>
            <person name="Op den Camp H."/>
            <person name="Overmann J."/>
            <person name="Amann R."/>
            <person name="Jetten M.S.M."/>
            <person name="Mascher T."/>
            <person name="Medema M.H."/>
            <person name="Devos D.P."/>
            <person name="Kaster A.-K."/>
            <person name="Ovreas L."/>
            <person name="Rohde M."/>
            <person name="Galperin M.Y."/>
            <person name="Jogler C."/>
        </authorList>
    </citation>
    <scope>NUCLEOTIDE SEQUENCE [LARGE SCALE GENOMIC DNA]</scope>
    <source>
        <strain evidence="1 2">FC18</strain>
    </source>
</reference>
<protein>
    <submittedName>
        <fullName evidence="1">Uncharacterized protein</fullName>
    </submittedName>
</protein>
<accession>A0A5B9PHR4</accession>
<gene>
    <name evidence="1" type="ORF">MFFC18_47480</name>
</gene>
<evidence type="ECO:0000313" key="2">
    <source>
        <dbReference type="Proteomes" id="UP000322214"/>
    </source>
</evidence>
<proteinExistence type="predicted"/>